<dbReference type="EMBL" id="BGZK01001314">
    <property type="protein sequence ID" value="GBP77015.1"/>
    <property type="molecule type" value="Genomic_DNA"/>
</dbReference>
<gene>
    <name evidence="1" type="ORF">EVAR_49576_1</name>
</gene>
<protein>
    <submittedName>
        <fullName evidence="1">Uncharacterized protein</fullName>
    </submittedName>
</protein>
<evidence type="ECO:0000313" key="1">
    <source>
        <dbReference type="EMBL" id="GBP77015.1"/>
    </source>
</evidence>
<sequence>MRRKKREIFIASESERKATSFIGTWKKSEYCTLTGPPSDVDYKEILVEFQVSVPEAEIGIRIGTDNFSSPRGGADRYWCDFCYEFRWKVFIANGSPPQYVDRASNPGLLHGAVGGGPSSVFKQASHQRVDRWSMQLMDTRNARDVISALSTPRKEIGYLVD</sequence>
<dbReference type="AlphaFoldDB" id="A0A4C1YRP5"/>
<evidence type="ECO:0000313" key="2">
    <source>
        <dbReference type="Proteomes" id="UP000299102"/>
    </source>
</evidence>
<comment type="caution">
    <text evidence="1">The sequence shown here is derived from an EMBL/GenBank/DDBJ whole genome shotgun (WGS) entry which is preliminary data.</text>
</comment>
<accession>A0A4C1YRP5</accession>
<reference evidence="1 2" key="1">
    <citation type="journal article" date="2019" name="Commun. Biol.">
        <title>The bagworm genome reveals a unique fibroin gene that provides high tensile strength.</title>
        <authorList>
            <person name="Kono N."/>
            <person name="Nakamura H."/>
            <person name="Ohtoshi R."/>
            <person name="Tomita M."/>
            <person name="Numata K."/>
            <person name="Arakawa K."/>
        </authorList>
    </citation>
    <scope>NUCLEOTIDE SEQUENCE [LARGE SCALE GENOMIC DNA]</scope>
</reference>
<organism evidence="1 2">
    <name type="scientific">Eumeta variegata</name>
    <name type="common">Bagworm moth</name>
    <name type="synonym">Eumeta japonica</name>
    <dbReference type="NCBI Taxonomy" id="151549"/>
    <lineage>
        <taxon>Eukaryota</taxon>
        <taxon>Metazoa</taxon>
        <taxon>Ecdysozoa</taxon>
        <taxon>Arthropoda</taxon>
        <taxon>Hexapoda</taxon>
        <taxon>Insecta</taxon>
        <taxon>Pterygota</taxon>
        <taxon>Neoptera</taxon>
        <taxon>Endopterygota</taxon>
        <taxon>Lepidoptera</taxon>
        <taxon>Glossata</taxon>
        <taxon>Ditrysia</taxon>
        <taxon>Tineoidea</taxon>
        <taxon>Psychidae</taxon>
        <taxon>Oiketicinae</taxon>
        <taxon>Eumeta</taxon>
    </lineage>
</organism>
<dbReference type="Proteomes" id="UP000299102">
    <property type="component" value="Unassembled WGS sequence"/>
</dbReference>
<name>A0A4C1YRP5_EUMVA</name>
<keyword evidence="2" id="KW-1185">Reference proteome</keyword>
<proteinExistence type="predicted"/>